<dbReference type="AlphaFoldDB" id="A0A5P8K9Z3"/>
<dbReference type="Proteomes" id="UP000327294">
    <property type="component" value="Chromosome"/>
</dbReference>
<evidence type="ECO:0000313" key="2">
    <source>
        <dbReference type="Proteomes" id="UP000327294"/>
    </source>
</evidence>
<proteinExistence type="predicted"/>
<dbReference type="InterPro" id="IPR006530">
    <property type="entry name" value="YD"/>
</dbReference>
<evidence type="ECO:0000313" key="1">
    <source>
        <dbReference type="EMBL" id="QFQ99826.1"/>
    </source>
</evidence>
<keyword evidence="2" id="KW-1185">Reference proteome</keyword>
<dbReference type="EMBL" id="CP045096">
    <property type="protein sequence ID" value="QFQ99826.1"/>
    <property type="molecule type" value="Genomic_DNA"/>
</dbReference>
<gene>
    <name evidence="1" type="ORF">F9278_30830</name>
</gene>
<dbReference type="Pfam" id="PF05593">
    <property type="entry name" value="RHS_repeat"/>
    <property type="match status" value="1"/>
</dbReference>
<dbReference type="InterPro" id="IPR031325">
    <property type="entry name" value="RHS_repeat"/>
</dbReference>
<dbReference type="NCBIfam" id="TIGR01643">
    <property type="entry name" value="YD_repeat_2x"/>
    <property type="match status" value="1"/>
</dbReference>
<dbReference type="KEGG" id="sphv:F9278_30830"/>
<reference evidence="1 2" key="1">
    <citation type="submission" date="2019-10" db="EMBL/GenBank/DDBJ databases">
        <title>Streptomyces sp. strain GY16 isolated from leaves of Broussonetia papyrifera.</title>
        <authorList>
            <person name="Mo P."/>
        </authorList>
    </citation>
    <scope>NUCLEOTIDE SEQUENCE [LARGE SCALE GENOMIC DNA]</scope>
    <source>
        <strain evidence="1 2">GY16</strain>
    </source>
</reference>
<protein>
    <recommendedName>
        <fullName evidence="3">RHS repeat-associated core domain-containing protein</fullName>
    </recommendedName>
</protein>
<dbReference type="RefSeq" id="WP_152171211.1">
    <property type="nucleotide sequence ID" value="NZ_CP045096.1"/>
</dbReference>
<sequence length="384" mass="39467">MTPSSDQQILVVDAGLLAAVGVGCHRAEAAAQADGLRVGGVGDLDGHALGLPVGERVAGPAEFLLDDGAGVPVDAGVSTSAYDGNGKVATTTDPTGTLTYDYDALQRPTAIKQGTTALSLWTYDSATGGKGQLASATSYANGKAYRQTAVAYDSRSRVTQRRLTVPDDGTGLAGTYTIGYGYGYGYGYDLADHLTSVTYPAIGGLPAETVTTAYSAQGMPEKVSSPLATYQSSIGFDRLGRVNARTYGASGTDATVSRAYAYHDADGTGLLSGIKTTVTAGGTTTTAQDDSFVRNLGGHITGATDGVTEQSECFTYDELNRIGRRGEWPRPPCSWSPRPRSRCCAPLEGLFSGGDAASHVVMSRQALGIASATSWALVGAPSAA</sequence>
<organism evidence="1 2">
    <name type="scientific">Streptomyces phaeolivaceus</name>
    <dbReference type="NCBI Taxonomy" id="2653200"/>
    <lineage>
        <taxon>Bacteria</taxon>
        <taxon>Bacillati</taxon>
        <taxon>Actinomycetota</taxon>
        <taxon>Actinomycetes</taxon>
        <taxon>Kitasatosporales</taxon>
        <taxon>Streptomycetaceae</taxon>
        <taxon>Streptomyces</taxon>
    </lineage>
</organism>
<evidence type="ECO:0008006" key="3">
    <source>
        <dbReference type="Google" id="ProtNLM"/>
    </source>
</evidence>
<name>A0A5P8K9Z3_9ACTN</name>
<dbReference type="Gene3D" id="2.180.10.10">
    <property type="entry name" value="RHS repeat-associated core"/>
    <property type="match status" value="2"/>
</dbReference>
<accession>A0A5P8K9Z3</accession>